<dbReference type="GeneID" id="104715716"/>
<reference evidence="2" key="1">
    <citation type="journal article" date="2014" name="Nat. Commun.">
        <title>The emerging biofuel crop Camelina sativa retains a highly undifferentiated hexaploid genome structure.</title>
        <authorList>
            <person name="Kagale S."/>
            <person name="Koh C."/>
            <person name="Nixon J."/>
            <person name="Bollina V."/>
            <person name="Clarke W.E."/>
            <person name="Tuteja R."/>
            <person name="Spillane C."/>
            <person name="Robinson S.J."/>
            <person name="Links M.G."/>
            <person name="Clarke C."/>
            <person name="Higgins E.E."/>
            <person name="Huebert T."/>
            <person name="Sharpe A.G."/>
            <person name="Parkin I.A."/>
        </authorList>
    </citation>
    <scope>NUCLEOTIDE SEQUENCE [LARGE SCALE GENOMIC DNA]</scope>
    <source>
        <strain evidence="2">cv. DH55</strain>
    </source>
</reference>
<organism evidence="2 3">
    <name type="scientific">Camelina sativa</name>
    <name type="common">False flax</name>
    <name type="synonym">Myagrum sativum</name>
    <dbReference type="NCBI Taxonomy" id="90675"/>
    <lineage>
        <taxon>Eukaryota</taxon>
        <taxon>Viridiplantae</taxon>
        <taxon>Streptophyta</taxon>
        <taxon>Embryophyta</taxon>
        <taxon>Tracheophyta</taxon>
        <taxon>Spermatophyta</taxon>
        <taxon>Magnoliopsida</taxon>
        <taxon>eudicotyledons</taxon>
        <taxon>Gunneridae</taxon>
        <taxon>Pentapetalae</taxon>
        <taxon>rosids</taxon>
        <taxon>malvids</taxon>
        <taxon>Brassicales</taxon>
        <taxon>Brassicaceae</taxon>
        <taxon>Camelineae</taxon>
        <taxon>Camelina</taxon>
    </lineage>
</organism>
<dbReference type="PANTHER" id="PTHR31714:SF10">
    <property type="entry name" value="F-BOX ASSOCIATED UBIQUITINATION EFFECTOR FAMILY PROTEIN-RELATED"/>
    <property type="match status" value="1"/>
</dbReference>
<dbReference type="Proteomes" id="UP000694864">
    <property type="component" value="Chromosome 9"/>
</dbReference>
<reference evidence="3" key="2">
    <citation type="submission" date="2025-08" db="UniProtKB">
        <authorList>
            <consortium name="RefSeq"/>
        </authorList>
    </citation>
    <scope>IDENTIFICATION</scope>
    <source>
        <tissue evidence="3">Leaf</tissue>
    </source>
</reference>
<dbReference type="PANTHER" id="PTHR31714">
    <property type="entry name" value="F-BOX ASSOCIATED UBIQUITINATION EFFECTOR FAMILY PROTEIN-RELATED"/>
    <property type="match status" value="1"/>
</dbReference>
<evidence type="ECO:0000256" key="1">
    <source>
        <dbReference type="SAM" id="MobiDB-lite"/>
    </source>
</evidence>
<proteinExistence type="predicted"/>
<keyword evidence="2" id="KW-1185">Reference proteome</keyword>
<evidence type="ECO:0000313" key="3">
    <source>
        <dbReference type="RefSeq" id="XP_010431401.1"/>
    </source>
</evidence>
<accession>A0ABM0TU06</accession>
<evidence type="ECO:0000313" key="2">
    <source>
        <dbReference type="Proteomes" id="UP000694864"/>
    </source>
</evidence>
<name>A0ABM0TU06_CAMSA</name>
<feature type="region of interest" description="Disordered" evidence="1">
    <location>
        <begin position="1"/>
        <end position="61"/>
    </location>
</feature>
<dbReference type="RefSeq" id="XP_010431401.1">
    <property type="nucleotide sequence ID" value="XM_010433099.2"/>
</dbReference>
<feature type="compositionally biased region" description="Acidic residues" evidence="1">
    <location>
        <begin position="12"/>
        <end position="22"/>
    </location>
</feature>
<protein>
    <submittedName>
        <fullName evidence="3">Uncharacterized protein LOC104715716</fullName>
    </submittedName>
</protein>
<gene>
    <name evidence="3" type="primary">LOC104715716</name>
</gene>
<feature type="compositionally biased region" description="Polar residues" evidence="1">
    <location>
        <begin position="1"/>
        <end position="11"/>
    </location>
</feature>
<sequence length="138" mass="16042">MAMTRLISNDNSTEEDLFDMSDEDRFFDVDALFSNEEEEEDGVDTQQQQQEQRTPILPHQQPDYCLLPAEHQKPQTQPFPYNFPELISFEQEPVIPEDFEDFFADFIKPHSLNGDEDSSSYGLFEGFDTQGMIKDCTN</sequence>